<evidence type="ECO:0000313" key="1">
    <source>
        <dbReference type="EMBL" id="RZF50793.1"/>
    </source>
</evidence>
<keyword evidence="2" id="KW-1185">Reference proteome</keyword>
<evidence type="ECO:0000313" key="2">
    <source>
        <dbReference type="Proteomes" id="UP000292110"/>
    </source>
</evidence>
<protein>
    <submittedName>
        <fullName evidence="1">Uncharacterized protein</fullName>
    </submittedName>
</protein>
<dbReference type="AlphaFoldDB" id="A0A4Q6XHM2"/>
<comment type="caution">
    <text evidence="1">The sequence shown here is derived from an EMBL/GenBank/DDBJ whole genome shotgun (WGS) entry which is preliminary data.</text>
</comment>
<dbReference type="RefSeq" id="WP_130162598.1">
    <property type="nucleotide sequence ID" value="NZ_SGIM01000010.1"/>
</dbReference>
<dbReference type="Proteomes" id="UP000292110">
    <property type="component" value="Unassembled WGS sequence"/>
</dbReference>
<reference evidence="1 2" key="1">
    <citation type="submission" date="2019-02" db="EMBL/GenBank/DDBJ databases">
        <title>The draft genome of Acinetobacter halotolerans strain JCM 31009.</title>
        <authorList>
            <person name="Qin J."/>
            <person name="Feng Y."/>
            <person name="Nemec A."/>
            <person name="Zong Z."/>
        </authorList>
    </citation>
    <scope>NUCLEOTIDE SEQUENCE [LARGE SCALE GENOMIC DNA]</scope>
    <source>
        <strain evidence="1 2">JCM 31009</strain>
    </source>
</reference>
<gene>
    <name evidence="1" type="ORF">EXE30_12115</name>
</gene>
<sequence>MKPYQRAALALAVLKLETNNTKRNIYDYTQSCYPRISGHADKACIKFFDYDRNTYFEGRFNDGEYRLYDYGHGEYISIKQKSAGCYEGYHYGSGRYYSIACQGNKVSFYDYGTALYYNFA</sequence>
<dbReference type="EMBL" id="SGIM01000010">
    <property type="protein sequence ID" value="RZF50793.1"/>
    <property type="molecule type" value="Genomic_DNA"/>
</dbReference>
<organism evidence="1 2">
    <name type="scientific">Acinetobacter halotolerans</name>
    <dbReference type="NCBI Taxonomy" id="1752076"/>
    <lineage>
        <taxon>Bacteria</taxon>
        <taxon>Pseudomonadati</taxon>
        <taxon>Pseudomonadota</taxon>
        <taxon>Gammaproteobacteria</taxon>
        <taxon>Moraxellales</taxon>
        <taxon>Moraxellaceae</taxon>
        <taxon>Acinetobacter</taxon>
    </lineage>
</organism>
<name>A0A4Q6XHM2_9GAMM</name>
<accession>A0A4Q6XHM2</accession>
<proteinExistence type="predicted"/>